<dbReference type="GO" id="GO:0006412">
    <property type="term" value="P:translation"/>
    <property type="evidence" value="ECO:0007669"/>
    <property type="project" value="InterPro"/>
</dbReference>
<dbReference type="PANTHER" id="PTHR12899">
    <property type="entry name" value="39S RIBOSOMAL PROTEIN L18, MITOCHONDRIAL"/>
    <property type="match status" value="1"/>
</dbReference>
<gene>
    <name evidence="5" type="ORF">C1H46_031687</name>
</gene>
<keyword evidence="2" id="KW-0689">Ribosomal protein</keyword>
<comment type="similarity">
    <text evidence="1">Belongs to the universal ribosomal protein uL18 family.</text>
</comment>
<evidence type="ECO:0000256" key="2">
    <source>
        <dbReference type="ARBA" id="ARBA00022980"/>
    </source>
</evidence>
<evidence type="ECO:0000313" key="5">
    <source>
        <dbReference type="EMBL" id="TQD82767.1"/>
    </source>
</evidence>
<name>A0A540L8E9_MALBA</name>
<organism evidence="5 6">
    <name type="scientific">Malus baccata</name>
    <name type="common">Siberian crab apple</name>
    <name type="synonym">Pyrus baccata</name>
    <dbReference type="NCBI Taxonomy" id="106549"/>
    <lineage>
        <taxon>Eukaryota</taxon>
        <taxon>Viridiplantae</taxon>
        <taxon>Streptophyta</taxon>
        <taxon>Embryophyta</taxon>
        <taxon>Tracheophyta</taxon>
        <taxon>Spermatophyta</taxon>
        <taxon>Magnoliopsida</taxon>
        <taxon>eudicotyledons</taxon>
        <taxon>Gunneridae</taxon>
        <taxon>Pentapetalae</taxon>
        <taxon>rosids</taxon>
        <taxon>fabids</taxon>
        <taxon>Rosales</taxon>
        <taxon>Rosaceae</taxon>
        <taxon>Amygdaloideae</taxon>
        <taxon>Maleae</taxon>
        <taxon>Malus</taxon>
    </lineage>
</organism>
<dbReference type="AlphaFoldDB" id="A0A540L8E9"/>
<dbReference type="STRING" id="106549.A0A540L8E9"/>
<dbReference type="GO" id="GO:0003735">
    <property type="term" value="F:structural constituent of ribosome"/>
    <property type="evidence" value="ECO:0007669"/>
    <property type="project" value="InterPro"/>
</dbReference>
<reference evidence="5 6" key="1">
    <citation type="journal article" date="2019" name="G3 (Bethesda)">
        <title>Sequencing of a Wild Apple (Malus baccata) Genome Unravels the Differences Between Cultivated and Wild Apple Species Regarding Disease Resistance and Cold Tolerance.</title>
        <authorList>
            <person name="Chen X."/>
        </authorList>
    </citation>
    <scope>NUCLEOTIDE SEQUENCE [LARGE SCALE GENOMIC DNA]</scope>
    <source>
        <strain evidence="6">cv. Shandingzi</strain>
        <tissue evidence="5">Leaves</tissue>
    </source>
</reference>
<dbReference type="GO" id="GO:0005840">
    <property type="term" value="C:ribosome"/>
    <property type="evidence" value="ECO:0007669"/>
    <property type="project" value="UniProtKB-KW"/>
</dbReference>
<keyword evidence="3" id="KW-0687">Ribonucleoprotein</keyword>
<evidence type="ECO:0000256" key="4">
    <source>
        <dbReference type="SAM" id="MobiDB-lite"/>
    </source>
</evidence>
<keyword evidence="6" id="KW-1185">Reference proteome</keyword>
<dbReference type="Pfam" id="PF00861">
    <property type="entry name" value="Ribosomal_L18p"/>
    <property type="match status" value="1"/>
</dbReference>
<sequence>MFSRRGIAFASALSPHFLSRAARNFCCKPTPTTILPVADHSGKVANYSSNFHLSPLFSTDDCKPHSDGYDIELVDHEAWQVSSGLALAGGGMQGSALDSNSLSDEVVDEPIDTCSVPVEGDPDFDDIDNMRIRGHLFFKLDRDSKEFEEYNFDFHRRKKSSKQKDDPKESKRKDNELKDSKRGNPSLDLPSRSEKQSRIVNDSPLDELDTTSVGKKKLRSPTYNQLTGPFHEPFCLDIFISKASVRACIIHRVTSKVVVVAHSISKDMKFDLCSTRNAAACAAVGEILAQRALDDDIHDVIYTPRKGDKLEGKLQIVLQSVIDSGINVKVKLRQINRKKRSSSYAT</sequence>
<evidence type="ECO:0000256" key="3">
    <source>
        <dbReference type="ARBA" id="ARBA00023274"/>
    </source>
</evidence>
<dbReference type="GO" id="GO:1990904">
    <property type="term" value="C:ribonucleoprotein complex"/>
    <property type="evidence" value="ECO:0007669"/>
    <property type="project" value="UniProtKB-KW"/>
</dbReference>
<dbReference type="GO" id="GO:0008097">
    <property type="term" value="F:5S rRNA binding"/>
    <property type="evidence" value="ECO:0007669"/>
    <property type="project" value="TreeGrafter"/>
</dbReference>
<dbReference type="Proteomes" id="UP000315295">
    <property type="component" value="Unassembled WGS sequence"/>
</dbReference>
<accession>A0A540L8E9</accession>
<dbReference type="PANTHER" id="PTHR12899:SF7">
    <property type="entry name" value="EXPRESSED PROTEIN"/>
    <property type="match status" value="1"/>
</dbReference>
<dbReference type="InterPro" id="IPR057268">
    <property type="entry name" value="Ribosomal_L18"/>
</dbReference>
<dbReference type="InterPro" id="IPR005484">
    <property type="entry name" value="Ribosomal_uL18_bac/plant/anim"/>
</dbReference>
<proteinExistence type="inferred from homology"/>
<dbReference type="EMBL" id="VIEB01000709">
    <property type="protein sequence ID" value="TQD82767.1"/>
    <property type="molecule type" value="Genomic_DNA"/>
</dbReference>
<feature type="region of interest" description="Disordered" evidence="4">
    <location>
        <begin position="156"/>
        <end position="213"/>
    </location>
</feature>
<protein>
    <submittedName>
        <fullName evidence="5">Uncharacterized protein</fullName>
    </submittedName>
</protein>
<feature type="compositionally biased region" description="Basic and acidic residues" evidence="4">
    <location>
        <begin position="162"/>
        <end position="182"/>
    </location>
</feature>
<dbReference type="Gene3D" id="3.30.420.100">
    <property type="match status" value="1"/>
</dbReference>
<evidence type="ECO:0000313" key="6">
    <source>
        <dbReference type="Proteomes" id="UP000315295"/>
    </source>
</evidence>
<comment type="caution">
    <text evidence="5">The sequence shown here is derived from an EMBL/GenBank/DDBJ whole genome shotgun (WGS) entry which is preliminary data.</text>
</comment>
<dbReference type="CDD" id="cd00432">
    <property type="entry name" value="Ribosomal_L18_L5e"/>
    <property type="match status" value="1"/>
</dbReference>
<dbReference type="SUPFAM" id="SSF53137">
    <property type="entry name" value="Translational machinery components"/>
    <property type="match status" value="1"/>
</dbReference>
<evidence type="ECO:0000256" key="1">
    <source>
        <dbReference type="ARBA" id="ARBA00007116"/>
    </source>
</evidence>